<keyword evidence="8 11" id="KW-0472">Membrane</keyword>
<evidence type="ECO:0000256" key="5">
    <source>
        <dbReference type="ARBA" id="ARBA00022692"/>
    </source>
</evidence>
<dbReference type="KEGG" id="nei:BG910_03315"/>
<proteinExistence type="inferred from homology"/>
<keyword evidence="10 11" id="KW-0998">Cell outer membrane</keyword>
<dbReference type="InterPro" id="IPR037066">
    <property type="entry name" value="Plug_dom_sf"/>
</dbReference>
<evidence type="ECO:0000256" key="8">
    <source>
        <dbReference type="ARBA" id="ARBA00023136"/>
    </source>
</evidence>
<dbReference type="PROSITE" id="PS01156">
    <property type="entry name" value="TONB_DEPENDENT_REC_2"/>
    <property type="match status" value="1"/>
</dbReference>
<evidence type="ECO:0000256" key="9">
    <source>
        <dbReference type="ARBA" id="ARBA00023170"/>
    </source>
</evidence>
<protein>
    <submittedName>
        <fullName evidence="17">TonB-dependent receptor</fullName>
    </submittedName>
</protein>
<dbReference type="EMBL" id="CP022278">
    <property type="protein sequence ID" value="ASK26900.1"/>
    <property type="molecule type" value="Genomic_DNA"/>
</dbReference>
<evidence type="ECO:0000256" key="1">
    <source>
        <dbReference type="ARBA" id="ARBA00004571"/>
    </source>
</evidence>
<keyword evidence="9 17" id="KW-0675">Receptor</keyword>
<keyword evidence="3 11" id="KW-0813">Transport</keyword>
<keyword evidence="18" id="KW-1185">Reference proteome</keyword>
<evidence type="ECO:0000256" key="4">
    <source>
        <dbReference type="ARBA" id="ARBA00022452"/>
    </source>
</evidence>
<dbReference type="Gene3D" id="2.40.170.20">
    <property type="entry name" value="TonB-dependent receptor, beta-barrel domain"/>
    <property type="match status" value="1"/>
</dbReference>
<comment type="similarity">
    <text evidence="2 11 13">Belongs to the TonB-dependent receptor family.</text>
</comment>
<dbReference type="InterPro" id="IPR039426">
    <property type="entry name" value="TonB-dep_rcpt-like"/>
</dbReference>
<feature type="domain" description="TonB-dependent receptor-like beta-barrel" evidence="15">
    <location>
        <begin position="173"/>
        <end position="616"/>
    </location>
</feature>
<dbReference type="PROSITE" id="PS52016">
    <property type="entry name" value="TONB_DEPENDENT_REC_3"/>
    <property type="match status" value="1"/>
</dbReference>
<dbReference type="PANTHER" id="PTHR30069">
    <property type="entry name" value="TONB-DEPENDENT OUTER MEMBRANE RECEPTOR"/>
    <property type="match status" value="1"/>
</dbReference>
<evidence type="ECO:0000256" key="13">
    <source>
        <dbReference type="RuleBase" id="RU003357"/>
    </source>
</evidence>
<dbReference type="GO" id="GO:0009279">
    <property type="term" value="C:cell outer membrane"/>
    <property type="evidence" value="ECO:0007669"/>
    <property type="project" value="UniProtKB-SubCell"/>
</dbReference>
<keyword evidence="6 14" id="KW-0732">Signal</keyword>
<evidence type="ECO:0000256" key="3">
    <source>
        <dbReference type="ARBA" id="ARBA00022448"/>
    </source>
</evidence>
<evidence type="ECO:0000256" key="14">
    <source>
        <dbReference type="SAM" id="SignalP"/>
    </source>
</evidence>
<keyword evidence="5 11" id="KW-0812">Transmembrane</keyword>
<gene>
    <name evidence="17" type="ORF">BG910_03315</name>
</gene>
<evidence type="ECO:0000256" key="6">
    <source>
        <dbReference type="ARBA" id="ARBA00022729"/>
    </source>
</evidence>
<comment type="subcellular location">
    <subcellularLocation>
        <location evidence="1 11">Cell outer membrane</location>
        <topology evidence="1 11">Multi-pass membrane protein</topology>
    </subcellularLocation>
</comment>
<evidence type="ECO:0000259" key="16">
    <source>
        <dbReference type="Pfam" id="PF07715"/>
    </source>
</evidence>
<dbReference type="InterPro" id="IPR010917">
    <property type="entry name" value="TonB_rcpt_CS"/>
</dbReference>
<dbReference type="RefSeq" id="WP_089035621.1">
    <property type="nucleotide sequence ID" value="NZ_CP022278.1"/>
</dbReference>
<feature type="chain" id="PRO_5012578240" evidence="14">
    <location>
        <begin position="23"/>
        <end position="650"/>
    </location>
</feature>
<dbReference type="Proteomes" id="UP000198238">
    <property type="component" value="Chromosome"/>
</dbReference>
<dbReference type="InterPro" id="IPR036942">
    <property type="entry name" value="Beta-barrel_TonB_sf"/>
</dbReference>
<reference evidence="17 18" key="1">
    <citation type="submission" date="2017-06" db="EMBL/GenBank/DDBJ databases">
        <title>Neisseria chenwenguii sp. nov., isolated from the intestinal contents of Tibetan Plateau Pika in Yushu, Qinghai Province, China.</title>
        <authorList>
            <person name="Zhang G."/>
        </authorList>
    </citation>
    <scope>NUCLEOTIDE SEQUENCE [LARGE SCALE GENOMIC DNA]</scope>
    <source>
        <strain evidence="17 18">10023</strain>
    </source>
</reference>
<dbReference type="Pfam" id="PF00593">
    <property type="entry name" value="TonB_dep_Rec_b-barrel"/>
    <property type="match status" value="1"/>
</dbReference>
<feature type="short sequence motif" description="TonB C-terminal box" evidence="12">
    <location>
        <begin position="633"/>
        <end position="650"/>
    </location>
</feature>
<evidence type="ECO:0000313" key="17">
    <source>
        <dbReference type="EMBL" id="ASK26900.1"/>
    </source>
</evidence>
<dbReference type="GO" id="GO:0044718">
    <property type="term" value="P:siderophore transmembrane transport"/>
    <property type="evidence" value="ECO:0007669"/>
    <property type="project" value="TreeGrafter"/>
</dbReference>
<evidence type="ECO:0000256" key="2">
    <source>
        <dbReference type="ARBA" id="ARBA00009810"/>
    </source>
</evidence>
<evidence type="ECO:0000256" key="11">
    <source>
        <dbReference type="PROSITE-ProRule" id="PRU01360"/>
    </source>
</evidence>
<sequence>MKKPIFRLSLLTMSLVAGFARADTPPEKAELPTVQVKAEATSSTRRITTKKIDETTATDMKEVLFNEPSVSFGGGNATSQWLTIRGMGQDQIDVKVDNTYSDSQIFHHNGRFLFDPELVKVVAVQKGTGSASVGIGATSGAIVAQTVNAKDLLRDGQNVGFKVGAGVSSNKGWNKNTSVYGRAGGFDALLAGNWVTERDYKPGKGYSSVTGDRINNSGLSQRGLLGKIGYSFNEDNRLSLSHRQERTYGERNLREEFDFAQRNNTANNNPRYRILTQDTTNLAYDGSNLGFISKINTNVYKKTDKREEPSDKGNATTKVETLGANLNLDSRLFDRHTLKYGINWRNQKTKPNEATRTVFVNEEKTDVGAYVEGIWDIHPVTLTTGLRYDHFDAEFSSGQSVSDGTLNPSVGLIYDVTPNFSLNSSLNYASRSPRLSEAALIGGRVYTVDSNLKAERSRNAEIGFNYRWNDALKLEGSYFDQKIKDVQAVQNRRYFNGGTLKNKGYELAANYQWRGFKARAGMAYNKPKINNTGIDSIMTFIPVGRTWTTGLSYQFDHPKLEIGWRGRFVQRTNHEAYQRGSGGGTARPGYGVNDIYANWKPTGKDNFNVNFAVNNVGNKYYKPHTQRESTNGNSLPEVGRDFRLSMNYRF</sequence>
<dbReference type="Pfam" id="PF07715">
    <property type="entry name" value="Plug"/>
    <property type="match status" value="1"/>
</dbReference>
<evidence type="ECO:0000256" key="10">
    <source>
        <dbReference type="ARBA" id="ARBA00023237"/>
    </source>
</evidence>
<dbReference type="PANTHER" id="PTHR30069:SF41">
    <property type="entry name" value="HEME_HEMOPEXIN UTILIZATION PROTEIN C"/>
    <property type="match status" value="1"/>
</dbReference>
<dbReference type="InterPro" id="IPR000531">
    <property type="entry name" value="Beta-barrel_TonB"/>
</dbReference>
<organism evidence="17 18">
    <name type="scientific">Neisseria chenwenguii</name>
    <dbReference type="NCBI Taxonomy" id="1853278"/>
    <lineage>
        <taxon>Bacteria</taxon>
        <taxon>Pseudomonadati</taxon>
        <taxon>Pseudomonadota</taxon>
        <taxon>Betaproteobacteria</taxon>
        <taxon>Neisseriales</taxon>
        <taxon>Neisseriaceae</taxon>
        <taxon>Neisseria</taxon>
    </lineage>
</organism>
<dbReference type="Gene3D" id="2.170.130.10">
    <property type="entry name" value="TonB-dependent receptor, plug domain"/>
    <property type="match status" value="1"/>
</dbReference>
<dbReference type="GO" id="GO:0015344">
    <property type="term" value="F:siderophore uptake transmembrane transporter activity"/>
    <property type="evidence" value="ECO:0007669"/>
    <property type="project" value="TreeGrafter"/>
</dbReference>
<evidence type="ECO:0000259" key="15">
    <source>
        <dbReference type="Pfam" id="PF00593"/>
    </source>
</evidence>
<evidence type="ECO:0000256" key="7">
    <source>
        <dbReference type="ARBA" id="ARBA00023077"/>
    </source>
</evidence>
<dbReference type="AlphaFoldDB" id="A0A220S086"/>
<accession>A0A220S086</accession>
<evidence type="ECO:0000313" key="18">
    <source>
        <dbReference type="Proteomes" id="UP000198238"/>
    </source>
</evidence>
<keyword evidence="4 11" id="KW-1134">Transmembrane beta strand</keyword>
<name>A0A220S086_9NEIS</name>
<dbReference type="InterPro" id="IPR012910">
    <property type="entry name" value="Plug_dom"/>
</dbReference>
<feature type="domain" description="TonB-dependent receptor plug" evidence="16">
    <location>
        <begin position="37"/>
        <end position="141"/>
    </location>
</feature>
<keyword evidence="7 13" id="KW-0798">TonB box</keyword>
<evidence type="ECO:0000256" key="12">
    <source>
        <dbReference type="PROSITE-ProRule" id="PRU10144"/>
    </source>
</evidence>
<dbReference type="SUPFAM" id="SSF56935">
    <property type="entry name" value="Porins"/>
    <property type="match status" value="1"/>
</dbReference>
<feature type="signal peptide" evidence="14">
    <location>
        <begin position="1"/>
        <end position="22"/>
    </location>
</feature>